<evidence type="ECO:0000313" key="2">
    <source>
        <dbReference type="Proteomes" id="UP000245466"/>
    </source>
</evidence>
<proteinExistence type="predicted"/>
<organism evidence="1 2">
    <name type="scientific">Pontibacter virosus</name>
    <dbReference type="NCBI Taxonomy" id="1765052"/>
    <lineage>
        <taxon>Bacteria</taxon>
        <taxon>Pseudomonadati</taxon>
        <taxon>Bacteroidota</taxon>
        <taxon>Cytophagia</taxon>
        <taxon>Cytophagales</taxon>
        <taxon>Hymenobacteraceae</taxon>
        <taxon>Pontibacter</taxon>
    </lineage>
</organism>
<keyword evidence="2" id="KW-1185">Reference proteome</keyword>
<protein>
    <submittedName>
        <fullName evidence="1">Uncharacterized protein</fullName>
    </submittedName>
</protein>
<dbReference type="Proteomes" id="UP000245466">
    <property type="component" value="Unassembled WGS sequence"/>
</dbReference>
<name>A0A2U1B3K8_9BACT</name>
<sequence>MKKDPRTILKQILSGRLTSREAVEQLDKSADITIPLAVGTPDGLFTFQGVSGLTRKEVDKSYKGNFLIVFANENTELEKTITRLNSERVSNHWI</sequence>
<comment type="caution">
    <text evidence="1">The sequence shown here is derived from an EMBL/GenBank/DDBJ whole genome shotgun (WGS) entry which is preliminary data.</text>
</comment>
<gene>
    <name evidence="1" type="ORF">C8E01_102439</name>
</gene>
<evidence type="ECO:0000313" key="1">
    <source>
        <dbReference type="EMBL" id="PVY43260.1"/>
    </source>
</evidence>
<reference evidence="1 2" key="1">
    <citation type="submission" date="2018-04" db="EMBL/GenBank/DDBJ databases">
        <title>Genomic Encyclopedia of Type Strains, Phase IV (KMG-IV): sequencing the most valuable type-strain genomes for metagenomic binning, comparative biology and taxonomic classification.</title>
        <authorList>
            <person name="Goeker M."/>
        </authorList>
    </citation>
    <scope>NUCLEOTIDE SEQUENCE [LARGE SCALE GENOMIC DNA]</scope>
    <source>
        <strain evidence="1 2">DSM 100231</strain>
    </source>
</reference>
<dbReference type="RefSeq" id="WP_133242724.1">
    <property type="nucleotide sequence ID" value="NZ_QEKI01000002.1"/>
</dbReference>
<dbReference type="AlphaFoldDB" id="A0A2U1B3K8"/>
<accession>A0A2U1B3K8</accession>
<dbReference type="EMBL" id="QEKI01000002">
    <property type="protein sequence ID" value="PVY43260.1"/>
    <property type="molecule type" value="Genomic_DNA"/>
</dbReference>